<feature type="compositionally biased region" description="Polar residues" evidence="1">
    <location>
        <begin position="191"/>
        <end position="203"/>
    </location>
</feature>
<evidence type="ECO:0008006" key="7">
    <source>
        <dbReference type="Google" id="ProtNLM"/>
    </source>
</evidence>
<feature type="compositionally biased region" description="Basic residues" evidence="1">
    <location>
        <begin position="114"/>
        <end position="132"/>
    </location>
</feature>
<evidence type="ECO:0000313" key="5">
    <source>
        <dbReference type="RefSeq" id="XP_072578030.1"/>
    </source>
</evidence>
<evidence type="ECO:0000256" key="1">
    <source>
        <dbReference type="SAM" id="MobiDB-lite"/>
    </source>
</evidence>
<evidence type="ECO:0000313" key="2">
    <source>
        <dbReference type="Proteomes" id="UP001652641"/>
    </source>
</evidence>
<dbReference type="RefSeq" id="XP_072578030.1">
    <property type="nucleotide sequence ID" value="XM_072721929.1"/>
</dbReference>
<protein>
    <recommendedName>
        <fullName evidence="7">Collagen alpha-1(I) chain-like</fullName>
    </recommendedName>
</protein>
<name>A0ABM4XJ14_VULVU</name>
<feature type="compositionally biased region" description="Pro residues" evidence="1">
    <location>
        <begin position="311"/>
        <end position="323"/>
    </location>
</feature>
<accession>A0ABM4XJ14</accession>
<dbReference type="GeneID" id="140593989"/>
<feature type="compositionally biased region" description="Low complexity" evidence="1">
    <location>
        <begin position="151"/>
        <end position="162"/>
    </location>
</feature>
<dbReference type="Proteomes" id="UP001652641">
    <property type="component" value="Chromosome 9"/>
</dbReference>
<feature type="compositionally biased region" description="Polar residues" evidence="1">
    <location>
        <begin position="236"/>
        <end position="249"/>
    </location>
</feature>
<feature type="region of interest" description="Disordered" evidence="1">
    <location>
        <begin position="275"/>
        <end position="331"/>
    </location>
</feature>
<dbReference type="RefSeq" id="XP_072578028.1">
    <property type="nucleotide sequence ID" value="XM_072721927.1"/>
</dbReference>
<evidence type="ECO:0000313" key="3">
    <source>
        <dbReference type="RefSeq" id="XP_072578028.1"/>
    </source>
</evidence>
<dbReference type="RefSeq" id="XP_072578031.1">
    <property type="nucleotide sequence ID" value="XM_072721930.1"/>
</dbReference>
<gene>
    <name evidence="3 4 5 6" type="primary">LOC140593989</name>
</gene>
<feature type="compositionally biased region" description="Polar residues" evidence="1">
    <location>
        <begin position="294"/>
        <end position="304"/>
    </location>
</feature>
<feature type="compositionally biased region" description="Gly residues" evidence="1">
    <location>
        <begin position="169"/>
        <end position="178"/>
    </location>
</feature>
<evidence type="ECO:0000313" key="4">
    <source>
        <dbReference type="RefSeq" id="XP_072578029.1"/>
    </source>
</evidence>
<feature type="compositionally biased region" description="Pro residues" evidence="1">
    <location>
        <begin position="135"/>
        <end position="144"/>
    </location>
</feature>
<proteinExistence type="predicted"/>
<evidence type="ECO:0000313" key="6">
    <source>
        <dbReference type="RefSeq" id="XP_072578031.1"/>
    </source>
</evidence>
<sequence>MLEAELPGNTRAGHRARRPPRQAVQRPCGGRAEERGAHGALSGEFTSRPHSARGAAYGRVGPWGSEGAGEAPCEQAAPRARERPHAPATPPHGRPRRAGARGPGCGVRAAATYRRGRHLLPGRVGRLSRRGARSPPLPLPPWPRPLGGGPAPRTKLRPLLRGPRPPGSLGRGGAGGSSPSGCPPGHRLLPQHTQSRRGGQATSHPGAAQRAPRALGRSPGRPAQPCLQRHPRRTRCQVTPTALPESQPQYPFLGRPRWAPEPVWSRVGSLGSCAGRRGAGGAARAARQPHGSRCATQTSASLPTTREGKGPWPPQSRGSPPPSQDARGTRQARVLGLNAAYRSITTHTTSSLEVYSEWGPDPIPSATGTVT</sequence>
<reference evidence="3 4" key="1">
    <citation type="submission" date="2025-05" db="UniProtKB">
        <authorList>
            <consortium name="RefSeq"/>
        </authorList>
    </citation>
    <scope>IDENTIFICATION</scope>
    <source>
        <tissue evidence="3 4">Cell line</tissue>
    </source>
</reference>
<dbReference type="RefSeq" id="XP_072578029.1">
    <property type="nucleotide sequence ID" value="XM_072721928.1"/>
</dbReference>
<feature type="compositionally biased region" description="Low complexity" evidence="1">
    <location>
        <begin position="21"/>
        <end position="30"/>
    </location>
</feature>
<keyword evidence="2" id="KW-1185">Reference proteome</keyword>
<feature type="region of interest" description="Disordered" evidence="1">
    <location>
        <begin position="1"/>
        <end position="251"/>
    </location>
</feature>
<organism evidence="2 4">
    <name type="scientific">Vulpes vulpes</name>
    <name type="common">Red fox</name>
    <dbReference type="NCBI Taxonomy" id="9627"/>
    <lineage>
        <taxon>Eukaryota</taxon>
        <taxon>Metazoa</taxon>
        <taxon>Chordata</taxon>
        <taxon>Craniata</taxon>
        <taxon>Vertebrata</taxon>
        <taxon>Euteleostomi</taxon>
        <taxon>Mammalia</taxon>
        <taxon>Eutheria</taxon>
        <taxon>Laurasiatheria</taxon>
        <taxon>Carnivora</taxon>
        <taxon>Caniformia</taxon>
        <taxon>Canidae</taxon>
        <taxon>Vulpes</taxon>
    </lineage>
</organism>